<comment type="caution">
    <text evidence="7">The sequence shown here is derived from an EMBL/GenBank/DDBJ whole genome shotgun (WGS) entry which is preliminary data.</text>
</comment>
<dbReference type="GO" id="GO:0033228">
    <property type="term" value="P:cysteine export across plasma membrane"/>
    <property type="evidence" value="ECO:0007669"/>
    <property type="project" value="TreeGrafter"/>
</dbReference>
<feature type="transmembrane region" description="Helical" evidence="6">
    <location>
        <begin position="129"/>
        <end position="145"/>
    </location>
</feature>
<keyword evidence="5 6" id="KW-0472">Membrane</keyword>
<dbReference type="GO" id="GO:0005886">
    <property type="term" value="C:plasma membrane"/>
    <property type="evidence" value="ECO:0007669"/>
    <property type="project" value="UniProtKB-SubCell"/>
</dbReference>
<feature type="transmembrane region" description="Helical" evidence="6">
    <location>
        <begin position="50"/>
        <end position="73"/>
    </location>
</feature>
<evidence type="ECO:0000256" key="5">
    <source>
        <dbReference type="ARBA" id="ARBA00023136"/>
    </source>
</evidence>
<dbReference type="GO" id="GO:0015171">
    <property type="term" value="F:amino acid transmembrane transporter activity"/>
    <property type="evidence" value="ECO:0007669"/>
    <property type="project" value="TreeGrafter"/>
</dbReference>
<dbReference type="RefSeq" id="WP_088151657.1">
    <property type="nucleotide sequence ID" value="NZ_NHON01000023.1"/>
</dbReference>
<organism evidence="7 8">
    <name type="scientific">Inquilinus limosus</name>
    <dbReference type="NCBI Taxonomy" id="171674"/>
    <lineage>
        <taxon>Bacteria</taxon>
        <taxon>Pseudomonadati</taxon>
        <taxon>Pseudomonadota</taxon>
        <taxon>Alphaproteobacteria</taxon>
        <taxon>Rhodospirillales</taxon>
        <taxon>Rhodospirillaceae</taxon>
        <taxon>Inquilinus</taxon>
    </lineage>
</organism>
<reference evidence="8" key="1">
    <citation type="submission" date="2017-05" db="EMBL/GenBank/DDBJ databases">
        <authorList>
            <person name="Macchi M."/>
            <person name="Festa S."/>
            <person name="Coppotelli B.M."/>
            <person name="Morelli I.S."/>
        </authorList>
    </citation>
    <scope>NUCLEOTIDE SEQUENCE [LARGE SCALE GENOMIC DNA]</scope>
    <source>
        <strain evidence="8">I</strain>
    </source>
</reference>
<evidence type="ECO:0000256" key="6">
    <source>
        <dbReference type="SAM" id="Phobius"/>
    </source>
</evidence>
<feature type="transmembrane region" description="Helical" evidence="6">
    <location>
        <begin position="152"/>
        <end position="172"/>
    </location>
</feature>
<dbReference type="PANTHER" id="PTHR30086">
    <property type="entry name" value="ARGININE EXPORTER PROTEIN ARGO"/>
    <property type="match status" value="1"/>
</dbReference>
<feature type="transmembrane region" description="Helical" evidence="6">
    <location>
        <begin position="80"/>
        <end position="99"/>
    </location>
</feature>
<evidence type="ECO:0000256" key="4">
    <source>
        <dbReference type="ARBA" id="ARBA00022989"/>
    </source>
</evidence>
<keyword evidence="4 6" id="KW-1133">Transmembrane helix</keyword>
<dbReference type="OrthoDB" id="9812084at2"/>
<dbReference type="Pfam" id="PF01810">
    <property type="entry name" value="LysE"/>
    <property type="match status" value="1"/>
</dbReference>
<protein>
    <submittedName>
        <fullName evidence="7">Threonine transporter RhtB</fullName>
    </submittedName>
</protein>
<evidence type="ECO:0000313" key="7">
    <source>
        <dbReference type="EMBL" id="OWJ66461.1"/>
    </source>
</evidence>
<proteinExistence type="predicted"/>
<evidence type="ECO:0000256" key="3">
    <source>
        <dbReference type="ARBA" id="ARBA00022692"/>
    </source>
</evidence>
<dbReference type="InterPro" id="IPR001123">
    <property type="entry name" value="LeuE-type"/>
</dbReference>
<evidence type="ECO:0000256" key="1">
    <source>
        <dbReference type="ARBA" id="ARBA00004651"/>
    </source>
</evidence>
<comment type="subcellular location">
    <subcellularLocation>
        <location evidence="1">Cell membrane</location>
        <topology evidence="1">Multi-pass membrane protein</topology>
    </subcellularLocation>
</comment>
<keyword evidence="2" id="KW-1003">Cell membrane</keyword>
<evidence type="ECO:0000256" key="2">
    <source>
        <dbReference type="ARBA" id="ARBA00022475"/>
    </source>
</evidence>
<evidence type="ECO:0000313" key="8">
    <source>
        <dbReference type="Proteomes" id="UP000196655"/>
    </source>
</evidence>
<accession>A0A211ZMH1</accession>
<dbReference type="EMBL" id="NHON01000023">
    <property type="protein sequence ID" value="OWJ66461.1"/>
    <property type="molecule type" value="Genomic_DNA"/>
</dbReference>
<keyword evidence="3 6" id="KW-0812">Transmembrane</keyword>
<keyword evidence="8" id="KW-1185">Reference proteome</keyword>
<dbReference type="Proteomes" id="UP000196655">
    <property type="component" value="Unassembled WGS sequence"/>
</dbReference>
<sequence length="206" mass="20638">MDTSLADPGLWRPLAALFLAAAVVMGSPGPSTISLTAVGASFGIRRSLPYAVGLIAGTIAVLLAVAAGLVALVTAIPHGLLVLGVLSAIYILFLAWKIATAPPLGGRDAAARAPGVAGGFGLAVANPKAYFAIAAIFAGTTVIAGDSGLDAAVKIALLSLMIVLIHLAWLLAGVSLSRWLRDPVVARIINLAMAAALVAVTAAEFL</sequence>
<name>A0A211ZMH1_9PROT</name>
<dbReference type="AlphaFoldDB" id="A0A211ZMH1"/>
<dbReference type="PANTHER" id="PTHR30086:SF20">
    <property type="entry name" value="ARGININE EXPORTER PROTEIN ARGO-RELATED"/>
    <property type="match status" value="1"/>
</dbReference>
<gene>
    <name evidence="7" type="ORF">BWR60_14045</name>
</gene>
<feature type="transmembrane region" description="Helical" evidence="6">
    <location>
        <begin position="184"/>
        <end position="203"/>
    </location>
</feature>